<dbReference type="InterPro" id="IPR003018">
    <property type="entry name" value="GAF"/>
</dbReference>
<keyword evidence="3 7" id="KW-0812">Transmembrane</keyword>
<organism evidence="9 10">
    <name type="scientific">Ottowia oryzae</name>
    <dbReference type="NCBI Taxonomy" id="2109914"/>
    <lineage>
        <taxon>Bacteria</taxon>
        <taxon>Pseudomonadati</taxon>
        <taxon>Pseudomonadota</taxon>
        <taxon>Betaproteobacteria</taxon>
        <taxon>Burkholderiales</taxon>
        <taxon>Comamonadaceae</taxon>
        <taxon>Ottowia</taxon>
    </lineage>
</organism>
<keyword evidence="5 7" id="KW-0472">Membrane</keyword>
<keyword evidence="4 7" id="KW-1133">Transmembrane helix</keyword>
<evidence type="ECO:0000256" key="2">
    <source>
        <dbReference type="ARBA" id="ARBA00009773"/>
    </source>
</evidence>
<sequence>MPDPLSPHAPPVLTASDPIDPAAPAGSAAPARQPLMYGLVSGAVIVAALYFGRDMLMPLALAALLGFVLDPMVSWLKRRGLPRAVAVVVVVTTAVALLAGAGWFMYGQLRQLASDLPAYETNINQKVRSLGKTLRQPGMFDRYSRVVDRFEREIDPSQRPATPAARASAPQQVQLVGQSPSTVQRALGWMDTVATPLTMAGIVFVFVVLILLDKGDLRDRAVRLLGTDLHRTTDALSDAGKRVSKYLSMQLLVNATYGIPLAVGLLFIGIPGALVWGLLAAVLRFVPYVGPMIASVFPLALAFAVDPGWSVVLWTLALIVTLELLSNNIVEPWLYGTSTGMSTLSLIMAAMFWTTIWGPIGLVLSTPITVVLLVLGHHLPQLQFLAVLLGSERALDEPTRLHQRLLAGDVEEASDLAIELADDKSPLVFYDTVGLGALRLASSAHGTVATAEHRLRVLTGMENVIEELREQYPPPPGPPVKVACFGGRWAVDLLAADMAAHALALSGVGAKVVRVGAMSTEYFSELDLQGVEVVCLSYFSPDPTTLAKFFVRRLKRRWPDVTVILAAWNTPTDAATAYPLDQIGADVLVTSLQELVAQTRSRLSAADALPFAAAEMPANEDERLAALDASGLTAPPLRSTFDKVARRVADAFDCPMAEVLLVTRDAELLHGSATAVGGDGDEPPQPVADRALSMAAHVVASGQPLVVGDVLRDARYGAHPGLADRGIRFFAAAPLLDDAGRAMGALCVMDTEPRQLNQRDVMLLANLAADVVTTAQMERDERAQAATNTADTSTSAASEAPAPDEPAAGTGGAQPAPA</sequence>
<dbReference type="RefSeq" id="WP_106704177.1">
    <property type="nucleotide sequence ID" value="NZ_CP027666.1"/>
</dbReference>
<dbReference type="Gene3D" id="3.30.450.40">
    <property type="match status" value="1"/>
</dbReference>
<evidence type="ECO:0000259" key="8">
    <source>
        <dbReference type="SMART" id="SM00065"/>
    </source>
</evidence>
<comment type="similarity">
    <text evidence="2">Belongs to the autoinducer-2 exporter (AI-2E) (TC 2.A.86) family.</text>
</comment>
<dbReference type="InterPro" id="IPR002549">
    <property type="entry name" value="AI-2E-like"/>
</dbReference>
<protein>
    <submittedName>
        <fullName evidence="9">Phytochrome sensor protein</fullName>
    </submittedName>
</protein>
<dbReference type="Proteomes" id="UP000239709">
    <property type="component" value="Chromosome"/>
</dbReference>
<evidence type="ECO:0000256" key="6">
    <source>
        <dbReference type="SAM" id="MobiDB-lite"/>
    </source>
</evidence>
<dbReference type="GO" id="GO:0016020">
    <property type="term" value="C:membrane"/>
    <property type="evidence" value="ECO:0007669"/>
    <property type="project" value="UniProtKB-SubCell"/>
</dbReference>
<evidence type="ECO:0000256" key="4">
    <source>
        <dbReference type="ARBA" id="ARBA00022989"/>
    </source>
</evidence>
<feature type="transmembrane region" description="Helical" evidence="7">
    <location>
        <begin position="350"/>
        <end position="375"/>
    </location>
</feature>
<dbReference type="EMBL" id="CP027666">
    <property type="protein sequence ID" value="AVO35631.1"/>
    <property type="molecule type" value="Genomic_DNA"/>
</dbReference>
<proteinExistence type="inferred from homology"/>
<evidence type="ECO:0000256" key="3">
    <source>
        <dbReference type="ARBA" id="ARBA00022692"/>
    </source>
</evidence>
<evidence type="ECO:0000256" key="1">
    <source>
        <dbReference type="ARBA" id="ARBA00004141"/>
    </source>
</evidence>
<dbReference type="KEGG" id="otk:C6570_16435"/>
<feature type="transmembrane region" description="Helical" evidence="7">
    <location>
        <begin position="35"/>
        <end position="52"/>
    </location>
</feature>
<dbReference type="Pfam" id="PF13185">
    <property type="entry name" value="GAF_2"/>
    <property type="match status" value="1"/>
</dbReference>
<evidence type="ECO:0000313" key="10">
    <source>
        <dbReference type="Proteomes" id="UP000239709"/>
    </source>
</evidence>
<dbReference type="PANTHER" id="PTHR43102">
    <property type="entry name" value="SLR1143 PROTEIN"/>
    <property type="match status" value="1"/>
</dbReference>
<feature type="compositionally biased region" description="Low complexity" evidence="6">
    <location>
        <begin position="785"/>
        <end position="818"/>
    </location>
</feature>
<feature type="transmembrane region" description="Helical" evidence="7">
    <location>
        <begin position="251"/>
        <end position="279"/>
    </location>
</feature>
<name>A0A2S0MIQ4_9BURK</name>
<accession>A0A2S0MIQ4</accession>
<evidence type="ECO:0000256" key="5">
    <source>
        <dbReference type="ARBA" id="ARBA00023136"/>
    </source>
</evidence>
<dbReference type="OrthoDB" id="9816139at2"/>
<dbReference type="SMART" id="SM00065">
    <property type="entry name" value="GAF"/>
    <property type="match status" value="1"/>
</dbReference>
<comment type="subcellular location">
    <subcellularLocation>
        <location evidence="1">Membrane</location>
        <topology evidence="1">Multi-pass membrane protein</topology>
    </subcellularLocation>
</comment>
<dbReference type="PANTHER" id="PTHR43102:SF2">
    <property type="entry name" value="GAF DOMAIN-CONTAINING PROTEIN"/>
    <property type="match status" value="1"/>
</dbReference>
<dbReference type="InterPro" id="IPR029016">
    <property type="entry name" value="GAF-like_dom_sf"/>
</dbReference>
<feature type="transmembrane region" description="Helical" evidence="7">
    <location>
        <begin position="58"/>
        <end position="77"/>
    </location>
</feature>
<gene>
    <name evidence="9" type="ORF">C6570_16435</name>
</gene>
<feature type="transmembrane region" description="Helical" evidence="7">
    <location>
        <begin position="311"/>
        <end position="330"/>
    </location>
</feature>
<evidence type="ECO:0000256" key="7">
    <source>
        <dbReference type="SAM" id="Phobius"/>
    </source>
</evidence>
<feature type="transmembrane region" description="Helical" evidence="7">
    <location>
        <begin position="193"/>
        <end position="212"/>
    </location>
</feature>
<feature type="transmembrane region" description="Helical" evidence="7">
    <location>
        <begin position="285"/>
        <end position="304"/>
    </location>
</feature>
<dbReference type="AlphaFoldDB" id="A0A2S0MIQ4"/>
<evidence type="ECO:0000313" key="9">
    <source>
        <dbReference type="EMBL" id="AVO35631.1"/>
    </source>
</evidence>
<feature type="transmembrane region" description="Helical" evidence="7">
    <location>
        <begin position="84"/>
        <end position="106"/>
    </location>
</feature>
<feature type="domain" description="GAF" evidence="8">
    <location>
        <begin position="636"/>
        <end position="782"/>
    </location>
</feature>
<dbReference type="Pfam" id="PF01594">
    <property type="entry name" value="AI-2E_transport"/>
    <property type="match status" value="1"/>
</dbReference>
<keyword evidence="10" id="KW-1185">Reference proteome</keyword>
<feature type="region of interest" description="Disordered" evidence="6">
    <location>
        <begin position="778"/>
        <end position="818"/>
    </location>
</feature>
<reference evidence="9 10" key="1">
    <citation type="submission" date="2018-03" db="EMBL/GenBank/DDBJ databases">
        <title>Genome sequencing of Ottowia sp.</title>
        <authorList>
            <person name="Kim S.-J."/>
            <person name="Heo J."/>
            <person name="Kwon S.-W."/>
        </authorList>
    </citation>
    <scope>NUCLEOTIDE SEQUENCE [LARGE SCALE GENOMIC DNA]</scope>
    <source>
        <strain evidence="9 10">KADR8-3</strain>
    </source>
</reference>
<dbReference type="SUPFAM" id="SSF55781">
    <property type="entry name" value="GAF domain-like"/>
    <property type="match status" value="1"/>
</dbReference>